<protein>
    <submittedName>
        <fullName evidence="2">Ankyrin repeat domain-containing protein</fullName>
    </submittedName>
</protein>
<evidence type="ECO:0000256" key="1">
    <source>
        <dbReference type="SAM" id="MobiDB-lite"/>
    </source>
</evidence>
<feature type="compositionally biased region" description="Basic and acidic residues" evidence="1">
    <location>
        <begin position="51"/>
        <end position="78"/>
    </location>
</feature>
<proteinExistence type="predicted"/>
<feature type="region of interest" description="Disordered" evidence="1">
    <location>
        <begin position="1"/>
        <end position="78"/>
    </location>
</feature>
<feature type="compositionally biased region" description="Basic and acidic residues" evidence="1">
    <location>
        <begin position="1"/>
        <end position="12"/>
    </location>
</feature>
<dbReference type="AlphaFoldDB" id="A0A2Z6ZY87"/>
<sequence>MAQPSADKDEKPAQGQQGIEDVPMKIAEHEASLCDEEMRSKPVLEQQAQDLEQRVSDQIEEHLAQEKERQAPIETKEQ</sequence>
<name>A0A2Z6ZY87_9LAMI</name>
<feature type="compositionally biased region" description="Basic and acidic residues" evidence="1">
    <location>
        <begin position="22"/>
        <end position="42"/>
    </location>
</feature>
<keyword evidence="3" id="KW-1185">Reference proteome</keyword>
<dbReference type="Proteomes" id="UP000250235">
    <property type="component" value="Unassembled WGS sequence"/>
</dbReference>
<reference evidence="2 3" key="1">
    <citation type="journal article" date="2015" name="Proc. Natl. Acad. Sci. U.S.A.">
        <title>The resurrection genome of Boea hygrometrica: A blueprint for survival of dehydration.</title>
        <authorList>
            <person name="Xiao L."/>
            <person name="Yang G."/>
            <person name="Zhang L."/>
            <person name="Yang X."/>
            <person name="Zhao S."/>
            <person name="Ji Z."/>
            <person name="Zhou Q."/>
            <person name="Hu M."/>
            <person name="Wang Y."/>
            <person name="Chen M."/>
            <person name="Xu Y."/>
            <person name="Jin H."/>
            <person name="Xiao X."/>
            <person name="Hu G."/>
            <person name="Bao F."/>
            <person name="Hu Y."/>
            <person name="Wan P."/>
            <person name="Li L."/>
            <person name="Deng X."/>
            <person name="Kuang T."/>
            <person name="Xiang C."/>
            <person name="Zhu J.K."/>
            <person name="Oliver M.J."/>
            <person name="He Y."/>
        </authorList>
    </citation>
    <scope>NUCLEOTIDE SEQUENCE [LARGE SCALE GENOMIC DNA]</scope>
    <source>
        <strain evidence="3">cv. XS01</strain>
    </source>
</reference>
<accession>A0A2Z6ZY87</accession>
<evidence type="ECO:0000313" key="3">
    <source>
        <dbReference type="Proteomes" id="UP000250235"/>
    </source>
</evidence>
<dbReference type="EMBL" id="KV022708">
    <property type="protein sequence ID" value="KZV14031.1"/>
    <property type="molecule type" value="Genomic_DNA"/>
</dbReference>
<organism evidence="2 3">
    <name type="scientific">Dorcoceras hygrometricum</name>
    <dbReference type="NCBI Taxonomy" id="472368"/>
    <lineage>
        <taxon>Eukaryota</taxon>
        <taxon>Viridiplantae</taxon>
        <taxon>Streptophyta</taxon>
        <taxon>Embryophyta</taxon>
        <taxon>Tracheophyta</taxon>
        <taxon>Spermatophyta</taxon>
        <taxon>Magnoliopsida</taxon>
        <taxon>eudicotyledons</taxon>
        <taxon>Gunneridae</taxon>
        <taxon>Pentapetalae</taxon>
        <taxon>asterids</taxon>
        <taxon>lamiids</taxon>
        <taxon>Lamiales</taxon>
        <taxon>Gesneriaceae</taxon>
        <taxon>Didymocarpoideae</taxon>
        <taxon>Trichosporeae</taxon>
        <taxon>Loxocarpinae</taxon>
        <taxon>Dorcoceras</taxon>
    </lineage>
</organism>
<gene>
    <name evidence="2" type="ORF">F511_44578</name>
</gene>
<evidence type="ECO:0000313" key="2">
    <source>
        <dbReference type="EMBL" id="KZV14031.1"/>
    </source>
</evidence>